<protein>
    <submittedName>
        <fullName evidence="1">Uncharacterized protein</fullName>
    </submittedName>
</protein>
<sequence length="87" mass="9725">MMSHDEGCGMISCGCYGDWFVFISWLGRWLWGVKVVAETMFGCMQVVARWGPEMVICDALGICGRVWGSRWCSDYGVVDVDLGHAHT</sequence>
<accession>A0AAN9R7E5</accession>
<name>A0AAN9R7E5_CANGL</name>
<evidence type="ECO:0000313" key="2">
    <source>
        <dbReference type="Proteomes" id="UP001367508"/>
    </source>
</evidence>
<dbReference type="EMBL" id="JAYMYQ010000001">
    <property type="protein sequence ID" value="KAK7360634.1"/>
    <property type="molecule type" value="Genomic_DNA"/>
</dbReference>
<dbReference type="Proteomes" id="UP001367508">
    <property type="component" value="Unassembled WGS sequence"/>
</dbReference>
<gene>
    <name evidence="1" type="ORF">VNO77_02642</name>
</gene>
<keyword evidence="2" id="KW-1185">Reference proteome</keyword>
<reference evidence="1 2" key="1">
    <citation type="submission" date="2024-01" db="EMBL/GenBank/DDBJ databases">
        <title>The genomes of 5 underutilized Papilionoideae crops provide insights into root nodulation and disease resistanc.</title>
        <authorList>
            <person name="Jiang F."/>
        </authorList>
    </citation>
    <scope>NUCLEOTIDE SEQUENCE [LARGE SCALE GENOMIC DNA]</scope>
    <source>
        <strain evidence="1">LVBAO_FW01</strain>
        <tissue evidence="1">Leaves</tissue>
    </source>
</reference>
<dbReference type="AlphaFoldDB" id="A0AAN9R7E5"/>
<comment type="caution">
    <text evidence="1">The sequence shown here is derived from an EMBL/GenBank/DDBJ whole genome shotgun (WGS) entry which is preliminary data.</text>
</comment>
<organism evidence="1 2">
    <name type="scientific">Canavalia gladiata</name>
    <name type="common">Sword bean</name>
    <name type="synonym">Dolichos gladiatus</name>
    <dbReference type="NCBI Taxonomy" id="3824"/>
    <lineage>
        <taxon>Eukaryota</taxon>
        <taxon>Viridiplantae</taxon>
        <taxon>Streptophyta</taxon>
        <taxon>Embryophyta</taxon>
        <taxon>Tracheophyta</taxon>
        <taxon>Spermatophyta</taxon>
        <taxon>Magnoliopsida</taxon>
        <taxon>eudicotyledons</taxon>
        <taxon>Gunneridae</taxon>
        <taxon>Pentapetalae</taxon>
        <taxon>rosids</taxon>
        <taxon>fabids</taxon>
        <taxon>Fabales</taxon>
        <taxon>Fabaceae</taxon>
        <taxon>Papilionoideae</taxon>
        <taxon>50 kb inversion clade</taxon>
        <taxon>NPAAA clade</taxon>
        <taxon>indigoferoid/millettioid clade</taxon>
        <taxon>Phaseoleae</taxon>
        <taxon>Canavalia</taxon>
    </lineage>
</organism>
<evidence type="ECO:0000313" key="1">
    <source>
        <dbReference type="EMBL" id="KAK7360634.1"/>
    </source>
</evidence>
<proteinExistence type="predicted"/>